<evidence type="ECO:0000256" key="5">
    <source>
        <dbReference type="ARBA" id="ARBA00022723"/>
    </source>
</evidence>
<protein>
    <submittedName>
        <fullName evidence="10">Radical SAM protein</fullName>
    </submittedName>
</protein>
<dbReference type="PROSITE" id="PS51918">
    <property type="entry name" value="RADICAL_SAM"/>
    <property type="match status" value="1"/>
</dbReference>
<feature type="domain" description="Radical SAM core" evidence="9">
    <location>
        <begin position="20"/>
        <end position="281"/>
    </location>
</feature>
<dbReference type="GO" id="GO:0046872">
    <property type="term" value="F:metal ion binding"/>
    <property type="evidence" value="ECO:0007669"/>
    <property type="project" value="UniProtKB-KW"/>
</dbReference>
<evidence type="ECO:0000313" key="11">
    <source>
        <dbReference type="Proteomes" id="UP000615234"/>
    </source>
</evidence>
<dbReference type="PIRSF" id="PIRSF000371">
    <property type="entry name" value="PFL_act_enz"/>
    <property type="match status" value="1"/>
</dbReference>
<dbReference type="SFLD" id="SFLDG01066">
    <property type="entry name" value="organic_radical-activating_enz"/>
    <property type="match status" value="1"/>
</dbReference>
<evidence type="ECO:0000256" key="1">
    <source>
        <dbReference type="ARBA" id="ARBA00001966"/>
    </source>
</evidence>
<evidence type="ECO:0000256" key="3">
    <source>
        <dbReference type="ARBA" id="ARBA00022485"/>
    </source>
</evidence>
<evidence type="ECO:0000259" key="9">
    <source>
        <dbReference type="PROSITE" id="PS51918"/>
    </source>
</evidence>
<evidence type="ECO:0000256" key="8">
    <source>
        <dbReference type="ARBA" id="ARBA00023014"/>
    </source>
</evidence>
<evidence type="ECO:0000256" key="4">
    <source>
        <dbReference type="ARBA" id="ARBA00022691"/>
    </source>
</evidence>
<organism evidence="10 11">
    <name type="scientific">Coprococcus hominis</name>
    <name type="common">ex Liu et al. 2022</name>
    <dbReference type="NCBI Taxonomy" id="2763039"/>
    <lineage>
        <taxon>Bacteria</taxon>
        <taxon>Bacillati</taxon>
        <taxon>Bacillota</taxon>
        <taxon>Clostridia</taxon>
        <taxon>Lachnospirales</taxon>
        <taxon>Lachnospiraceae</taxon>
        <taxon>Coprococcus</taxon>
    </lineage>
</organism>
<keyword evidence="5" id="KW-0479">Metal-binding</keyword>
<dbReference type="EMBL" id="JACOOX010000004">
    <property type="protein sequence ID" value="MBC5662934.1"/>
    <property type="molecule type" value="Genomic_DNA"/>
</dbReference>
<dbReference type="InterPro" id="IPR040074">
    <property type="entry name" value="BssD/PflA/YjjW"/>
</dbReference>
<keyword evidence="7" id="KW-0408">Iron</keyword>
<dbReference type="RefSeq" id="WP_186847687.1">
    <property type="nucleotide sequence ID" value="NZ_JACOOX010000004.1"/>
</dbReference>
<name>A0A8I0DTZ5_9FIRM</name>
<dbReference type="PANTHER" id="PTHR30352">
    <property type="entry name" value="PYRUVATE FORMATE-LYASE-ACTIVATING ENZYME"/>
    <property type="match status" value="1"/>
</dbReference>
<dbReference type="InterPro" id="IPR013785">
    <property type="entry name" value="Aldolase_TIM"/>
</dbReference>
<gene>
    <name evidence="10" type="ORF">H8S09_08515</name>
</gene>
<dbReference type="GO" id="GO:0051539">
    <property type="term" value="F:4 iron, 4 sulfur cluster binding"/>
    <property type="evidence" value="ECO:0007669"/>
    <property type="project" value="UniProtKB-KW"/>
</dbReference>
<dbReference type="Pfam" id="PF04055">
    <property type="entry name" value="Radical_SAM"/>
    <property type="match status" value="1"/>
</dbReference>
<accession>A0A8I0DTZ5</accession>
<keyword evidence="8" id="KW-0411">Iron-sulfur</keyword>
<dbReference type="InterPro" id="IPR012839">
    <property type="entry name" value="Organic_radical_activase"/>
</dbReference>
<evidence type="ECO:0000313" key="10">
    <source>
        <dbReference type="EMBL" id="MBC5662934.1"/>
    </source>
</evidence>
<dbReference type="PROSITE" id="PS01087">
    <property type="entry name" value="RADICAL_ACTIVATING"/>
    <property type="match status" value="1"/>
</dbReference>
<dbReference type="SUPFAM" id="SSF102114">
    <property type="entry name" value="Radical SAM enzymes"/>
    <property type="match status" value="1"/>
</dbReference>
<dbReference type="AlphaFoldDB" id="A0A8I0DTZ5"/>
<evidence type="ECO:0000256" key="7">
    <source>
        <dbReference type="ARBA" id="ARBA00023004"/>
    </source>
</evidence>
<dbReference type="InterPro" id="IPR001989">
    <property type="entry name" value="Radical_activat_CS"/>
</dbReference>
<keyword evidence="6" id="KW-0560">Oxidoreductase</keyword>
<dbReference type="CDD" id="cd01335">
    <property type="entry name" value="Radical_SAM"/>
    <property type="match status" value="1"/>
</dbReference>
<keyword evidence="11" id="KW-1185">Reference proteome</keyword>
<comment type="similarity">
    <text evidence="2">Belongs to the organic radical-activating enzymes family.</text>
</comment>
<comment type="caution">
    <text evidence="10">The sequence shown here is derived from an EMBL/GenBank/DDBJ whole genome shotgun (WGS) entry which is preliminary data.</text>
</comment>
<reference evidence="10 11" key="1">
    <citation type="submission" date="2020-08" db="EMBL/GenBank/DDBJ databases">
        <title>Genome public.</title>
        <authorList>
            <person name="Liu C."/>
            <person name="Sun Q."/>
        </authorList>
    </citation>
    <scope>NUCLEOTIDE SEQUENCE [LARGE SCALE GENOMIC DNA]</scope>
    <source>
        <strain evidence="10 11">NSJ-10</strain>
    </source>
</reference>
<dbReference type="GO" id="GO:0016491">
    <property type="term" value="F:oxidoreductase activity"/>
    <property type="evidence" value="ECO:0007669"/>
    <property type="project" value="UniProtKB-KW"/>
</dbReference>
<dbReference type="PANTHER" id="PTHR30352:SF5">
    <property type="entry name" value="PYRUVATE FORMATE-LYASE 1-ACTIVATING ENZYME"/>
    <property type="match status" value="1"/>
</dbReference>
<dbReference type="InterPro" id="IPR058240">
    <property type="entry name" value="rSAM_sf"/>
</dbReference>
<dbReference type="InterPro" id="IPR007197">
    <property type="entry name" value="rSAM"/>
</dbReference>
<evidence type="ECO:0000256" key="6">
    <source>
        <dbReference type="ARBA" id="ARBA00023002"/>
    </source>
</evidence>
<comment type="cofactor">
    <cofactor evidence="1">
        <name>[4Fe-4S] cluster</name>
        <dbReference type="ChEBI" id="CHEBI:49883"/>
    </cofactor>
</comment>
<keyword evidence="3" id="KW-0004">4Fe-4S</keyword>
<evidence type="ECO:0000256" key="2">
    <source>
        <dbReference type="ARBA" id="ARBA00009777"/>
    </source>
</evidence>
<sequence length="281" mass="32479">MPEKKQILGYIHSTESFGAVDGPGIRFVVFLQGCKMRCKYCHNPETWNLVTDYSRLYADDVSDDEREALEKKIEENTKLLKDKGVKIEARTPEDLLKQALRYKPYWKGQGGITVSGGEALLQMDFLIEFFKLAKAQGIHTTIDTAGNPFTREEPFFSKFNELMSLTDLFLLDIKQIHDDKHRELTGFSNQNILELAQYLSDQGKHMWIRHVLVPEITTDEDDLKKTKEFIDTLKTVDKVEVLPYHKLGIQEWERLGIPYKLEGIDPPTEEQQKLAKSILEK</sequence>
<dbReference type="Gene3D" id="3.20.20.70">
    <property type="entry name" value="Aldolase class I"/>
    <property type="match status" value="1"/>
</dbReference>
<proteinExistence type="inferred from homology"/>
<dbReference type="Proteomes" id="UP000615234">
    <property type="component" value="Unassembled WGS sequence"/>
</dbReference>
<dbReference type="SFLD" id="SFLDS00029">
    <property type="entry name" value="Radical_SAM"/>
    <property type="match status" value="1"/>
</dbReference>
<dbReference type="InterPro" id="IPR034457">
    <property type="entry name" value="Organic_radical-activating"/>
</dbReference>
<keyword evidence="4" id="KW-0949">S-adenosyl-L-methionine</keyword>
<dbReference type="SFLD" id="SFLDG01118">
    <property type="entry name" value="activating_enzymes__group_2"/>
    <property type="match status" value="1"/>
</dbReference>